<feature type="compositionally biased region" description="Basic and acidic residues" evidence="1">
    <location>
        <begin position="25"/>
        <end position="41"/>
    </location>
</feature>
<dbReference type="AlphaFoldDB" id="A0A9P4J6A2"/>
<evidence type="ECO:0000256" key="1">
    <source>
        <dbReference type="SAM" id="MobiDB-lite"/>
    </source>
</evidence>
<accession>A0A9P4J6A2</accession>
<dbReference type="EMBL" id="ML996085">
    <property type="protein sequence ID" value="KAF2153154.1"/>
    <property type="molecule type" value="Genomic_DNA"/>
</dbReference>
<feature type="compositionally biased region" description="Basic residues" evidence="1">
    <location>
        <begin position="65"/>
        <end position="74"/>
    </location>
</feature>
<sequence>MPNFVFVDQNASKDAAARKRIRSHAMVDFRRRQRQERKSSGKNEQPSRITSNSRRESSGDIGHQRISRMTRFRIVRPSSAGVRSEDTSSDSVLDDESLETGSSGIDRHNLLSSTAIVPLSSRSEERQEDLSLLPGSLTSSWNRVHMQNKFCDLFYPDGRNAIHDLFESIRPVSWAEQLTVNAGDALCTLQVAIIRSDRRMLQASIKLQNMALRRLRDTVNRTGRHQSTDSLIGAVYYLLKWESLMAMSWSSPTWQYHYDALLRLLYNEKSSIGSGASEPPKFLRFTFCYALSMGLVTRRPVHWIPMERRKQPVLISAALEVPSCIAALDAALASQMPADRVQRTITSGLALRSKLLTLLSTYPPTFPGDTLYHLEDISRFVDFDAALSNNVQSLYQQVFSFSSFETAIGLKTLWTSLLVLDQTLLNVHRQPKIDLDAIFTRDFLSLETNIEDWVDKLCRTIPYFTLPSCKFSGALCIMEPLHFVSEYFQSKGSRLHLEWCKCIRDYMVPGHRVARLFEMSDSSDAPTL</sequence>
<protein>
    <submittedName>
        <fullName evidence="2">Uncharacterized protein</fullName>
    </submittedName>
</protein>
<dbReference type="Proteomes" id="UP000799439">
    <property type="component" value="Unassembled WGS sequence"/>
</dbReference>
<organism evidence="2 3">
    <name type="scientific">Myriangium duriaei CBS 260.36</name>
    <dbReference type="NCBI Taxonomy" id="1168546"/>
    <lineage>
        <taxon>Eukaryota</taxon>
        <taxon>Fungi</taxon>
        <taxon>Dikarya</taxon>
        <taxon>Ascomycota</taxon>
        <taxon>Pezizomycotina</taxon>
        <taxon>Dothideomycetes</taxon>
        <taxon>Dothideomycetidae</taxon>
        <taxon>Myriangiales</taxon>
        <taxon>Myriangiaceae</taxon>
        <taxon>Myriangium</taxon>
    </lineage>
</organism>
<proteinExistence type="predicted"/>
<comment type="caution">
    <text evidence="2">The sequence shown here is derived from an EMBL/GenBank/DDBJ whole genome shotgun (WGS) entry which is preliminary data.</text>
</comment>
<evidence type="ECO:0000313" key="2">
    <source>
        <dbReference type="EMBL" id="KAF2153154.1"/>
    </source>
</evidence>
<feature type="compositionally biased region" description="Polar residues" evidence="1">
    <location>
        <begin position="42"/>
        <end position="52"/>
    </location>
</feature>
<feature type="region of interest" description="Disordered" evidence="1">
    <location>
        <begin position="1"/>
        <end position="106"/>
    </location>
</feature>
<gene>
    <name evidence="2" type="ORF">K461DRAFT_267782</name>
</gene>
<reference evidence="2" key="1">
    <citation type="journal article" date="2020" name="Stud. Mycol.">
        <title>101 Dothideomycetes genomes: a test case for predicting lifestyles and emergence of pathogens.</title>
        <authorList>
            <person name="Haridas S."/>
            <person name="Albert R."/>
            <person name="Binder M."/>
            <person name="Bloem J."/>
            <person name="Labutti K."/>
            <person name="Salamov A."/>
            <person name="Andreopoulos B."/>
            <person name="Baker S."/>
            <person name="Barry K."/>
            <person name="Bills G."/>
            <person name="Bluhm B."/>
            <person name="Cannon C."/>
            <person name="Castanera R."/>
            <person name="Culley D."/>
            <person name="Daum C."/>
            <person name="Ezra D."/>
            <person name="Gonzalez J."/>
            <person name="Henrissat B."/>
            <person name="Kuo A."/>
            <person name="Liang C."/>
            <person name="Lipzen A."/>
            <person name="Lutzoni F."/>
            <person name="Magnuson J."/>
            <person name="Mondo S."/>
            <person name="Nolan M."/>
            <person name="Ohm R."/>
            <person name="Pangilinan J."/>
            <person name="Park H.-J."/>
            <person name="Ramirez L."/>
            <person name="Alfaro M."/>
            <person name="Sun H."/>
            <person name="Tritt A."/>
            <person name="Yoshinaga Y."/>
            <person name="Zwiers L.-H."/>
            <person name="Turgeon B."/>
            <person name="Goodwin S."/>
            <person name="Spatafora J."/>
            <person name="Crous P."/>
            <person name="Grigoriev I."/>
        </authorList>
    </citation>
    <scope>NUCLEOTIDE SEQUENCE</scope>
    <source>
        <strain evidence="2">CBS 260.36</strain>
    </source>
</reference>
<evidence type="ECO:0000313" key="3">
    <source>
        <dbReference type="Proteomes" id="UP000799439"/>
    </source>
</evidence>
<keyword evidence="3" id="KW-1185">Reference proteome</keyword>
<name>A0A9P4J6A2_9PEZI</name>